<proteinExistence type="predicted"/>
<dbReference type="RefSeq" id="WP_154737817.1">
    <property type="nucleotide sequence ID" value="NZ_WMBQ01000001.1"/>
</dbReference>
<accession>A0A6I3KHT4</accession>
<evidence type="ECO:0000259" key="2">
    <source>
        <dbReference type="Pfam" id="PF08239"/>
    </source>
</evidence>
<comment type="caution">
    <text evidence="3">The sequence shown here is derived from an EMBL/GenBank/DDBJ whole genome shotgun (WGS) entry which is preliminary data.</text>
</comment>
<dbReference type="InterPro" id="IPR003646">
    <property type="entry name" value="SH3-like_bac-type"/>
</dbReference>
<organism evidence="3 4">
    <name type="scientific">Hyphomicrobium album</name>
    <dbReference type="NCBI Taxonomy" id="2665159"/>
    <lineage>
        <taxon>Bacteria</taxon>
        <taxon>Pseudomonadati</taxon>
        <taxon>Pseudomonadota</taxon>
        <taxon>Alphaproteobacteria</taxon>
        <taxon>Hyphomicrobiales</taxon>
        <taxon>Hyphomicrobiaceae</taxon>
        <taxon>Hyphomicrobium</taxon>
    </lineage>
</organism>
<evidence type="ECO:0000313" key="4">
    <source>
        <dbReference type="Proteomes" id="UP000440694"/>
    </source>
</evidence>
<evidence type="ECO:0000313" key="3">
    <source>
        <dbReference type="EMBL" id="MTD93262.1"/>
    </source>
</evidence>
<name>A0A6I3KHT4_9HYPH</name>
<dbReference type="Proteomes" id="UP000440694">
    <property type="component" value="Unassembled WGS sequence"/>
</dbReference>
<sequence>MFRLVTVVGVLGGVSAAIAEPVRMTGDDIRRAMPGALLEIDTPLRIAIPVKVGTDGLMSAEAGALGLTLGATKDRGRWWTADDKLCMKWFRWFDARERCMVLHREGNRVQWAEGSGESGTATITEAPKTVVASAPAKPKKEHKVVAAPPVQRIDDVAAAPAPVVDEPAVERPERKPFATAALDAAALDKVLQSEKEPEPARLGMNEIETTPDTAPTAASRDEVPVQRAEPPAAAKKSRQAKAPAATPPARKVARKDPQVAKVAAPTFRVSGVGYGDTLNIRKGPSEYHDAVGTIPSEGRGVQIIGACRDLWCPVRHGRTTGWVNRFYLAEEGVQQTSARR</sequence>
<feature type="compositionally biased region" description="Low complexity" evidence="1">
    <location>
        <begin position="240"/>
        <end position="250"/>
    </location>
</feature>
<gene>
    <name evidence="3" type="ORF">GIW81_02805</name>
</gene>
<dbReference type="Pfam" id="PF08239">
    <property type="entry name" value="SH3_3"/>
    <property type="match status" value="1"/>
</dbReference>
<evidence type="ECO:0000256" key="1">
    <source>
        <dbReference type="SAM" id="MobiDB-lite"/>
    </source>
</evidence>
<dbReference type="AlphaFoldDB" id="A0A6I3KHT4"/>
<reference evidence="3 4" key="1">
    <citation type="submission" date="2019-11" db="EMBL/GenBank/DDBJ databases">
        <title>Identification of a novel strain.</title>
        <authorList>
            <person name="Xu Q."/>
            <person name="Wang G."/>
        </authorList>
    </citation>
    <scope>NUCLEOTIDE SEQUENCE [LARGE SCALE GENOMIC DNA]</scope>
    <source>
        <strain evidence="4">xq</strain>
    </source>
</reference>
<keyword evidence="4" id="KW-1185">Reference proteome</keyword>
<protein>
    <submittedName>
        <fullName evidence="3">SH3 domain-containing protein</fullName>
    </submittedName>
</protein>
<feature type="region of interest" description="Disordered" evidence="1">
    <location>
        <begin position="193"/>
        <end position="258"/>
    </location>
</feature>
<dbReference type="Gene3D" id="2.30.30.40">
    <property type="entry name" value="SH3 Domains"/>
    <property type="match status" value="1"/>
</dbReference>
<dbReference type="EMBL" id="WMBQ01000001">
    <property type="protein sequence ID" value="MTD93262.1"/>
    <property type="molecule type" value="Genomic_DNA"/>
</dbReference>
<feature type="domain" description="SH3b" evidence="2">
    <location>
        <begin position="276"/>
        <end position="327"/>
    </location>
</feature>